<dbReference type="EMBL" id="GDJX01017597">
    <property type="protein sequence ID" value="JAT50339.1"/>
    <property type="molecule type" value="Transcribed_RNA"/>
</dbReference>
<accession>A0A1D1Y6R2</accession>
<protein>
    <submittedName>
        <fullName evidence="1">Uncharacterized protein</fullName>
    </submittedName>
</protein>
<sequence length="101" mass="11418">SLSLCLSELSELSLSHTTTHALKCNESAGSANRETRPQSPKSFVYIYRSGNLCNGRLSANFLSYKRGEKEGKRRPFSLRSSKHCHTVSPFWSLRLPQDFPK</sequence>
<organism evidence="1">
    <name type="scientific">Anthurium amnicola</name>
    <dbReference type="NCBI Taxonomy" id="1678845"/>
    <lineage>
        <taxon>Eukaryota</taxon>
        <taxon>Viridiplantae</taxon>
        <taxon>Streptophyta</taxon>
        <taxon>Embryophyta</taxon>
        <taxon>Tracheophyta</taxon>
        <taxon>Spermatophyta</taxon>
        <taxon>Magnoliopsida</taxon>
        <taxon>Liliopsida</taxon>
        <taxon>Araceae</taxon>
        <taxon>Pothoideae</taxon>
        <taxon>Potheae</taxon>
        <taxon>Anthurium</taxon>
    </lineage>
</organism>
<gene>
    <name evidence="1" type="ORF">g.92967</name>
</gene>
<reference evidence="1" key="1">
    <citation type="submission" date="2015-07" db="EMBL/GenBank/DDBJ databases">
        <title>Transcriptome Assembly of Anthurium amnicola.</title>
        <authorList>
            <person name="Suzuki J."/>
        </authorList>
    </citation>
    <scope>NUCLEOTIDE SEQUENCE</scope>
</reference>
<dbReference type="AlphaFoldDB" id="A0A1D1Y6R2"/>
<evidence type="ECO:0000313" key="1">
    <source>
        <dbReference type="EMBL" id="JAT50339.1"/>
    </source>
</evidence>
<name>A0A1D1Y6R2_9ARAE</name>
<proteinExistence type="predicted"/>
<feature type="non-terminal residue" evidence="1">
    <location>
        <position position="1"/>
    </location>
</feature>